<dbReference type="AlphaFoldDB" id="A0AAD3S6V1"/>
<dbReference type="PRINTS" id="PR00092">
    <property type="entry name" value="TYROSINASE"/>
</dbReference>
<dbReference type="InterPro" id="IPR022739">
    <property type="entry name" value="Polyphenol_oxidase_cen"/>
</dbReference>
<feature type="domain" description="Polyphenol oxidase C-terminal" evidence="11">
    <location>
        <begin position="223"/>
        <end position="277"/>
    </location>
</feature>
<dbReference type="InterPro" id="IPR050316">
    <property type="entry name" value="Tyrosinase/Hemocyanin"/>
</dbReference>
<evidence type="ECO:0000256" key="4">
    <source>
        <dbReference type="ARBA" id="ARBA00022784"/>
    </source>
</evidence>
<keyword evidence="13" id="KW-1185">Reference proteome</keyword>
<dbReference type="Gene3D" id="1.10.1280.10">
    <property type="entry name" value="Di-copper center containing domain from catechol oxidase"/>
    <property type="match status" value="1"/>
</dbReference>
<evidence type="ECO:0000256" key="7">
    <source>
        <dbReference type="ARBA" id="ARBA00023157"/>
    </source>
</evidence>
<dbReference type="Proteomes" id="UP001279734">
    <property type="component" value="Unassembled WGS sequence"/>
</dbReference>
<evidence type="ECO:0000259" key="10">
    <source>
        <dbReference type="Pfam" id="PF12142"/>
    </source>
</evidence>
<evidence type="ECO:0000256" key="5">
    <source>
        <dbReference type="ARBA" id="ARBA00023002"/>
    </source>
</evidence>
<feature type="domain" description="Tyrosinase copper-binding" evidence="9">
    <location>
        <begin position="10"/>
        <end position="137"/>
    </location>
</feature>
<keyword evidence="6" id="KW-0186">Copper</keyword>
<comment type="cofactor">
    <cofactor evidence="1">
        <name>Cu(2+)</name>
        <dbReference type="ChEBI" id="CHEBI:29036"/>
    </cofactor>
</comment>
<name>A0AAD3S6V1_NEPGR</name>
<organism evidence="12 13">
    <name type="scientific">Nepenthes gracilis</name>
    <name type="common">Slender pitcher plant</name>
    <dbReference type="NCBI Taxonomy" id="150966"/>
    <lineage>
        <taxon>Eukaryota</taxon>
        <taxon>Viridiplantae</taxon>
        <taxon>Streptophyta</taxon>
        <taxon>Embryophyta</taxon>
        <taxon>Tracheophyta</taxon>
        <taxon>Spermatophyta</taxon>
        <taxon>Magnoliopsida</taxon>
        <taxon>eudicotyledons</taxon>
        <taxon>Gunneridae</taxon>
        <taxon>Pentapetalae</taxon>
        <taxon>Caryophyllales</taxon>
        <taxon>Nepenthaceae</taxon>
        <taxon>Nepenthes</taxon>
    </lineage>
</organism>
<evidence type="ECO:0000256" key="8">
    <source>
        <dbReference type="SAM" id="MobiDB-lite"/>
    </source>
</evidence>
<comment type="similarity">
    <text evidence="2">Belongs to the tyrosinase family.</text>
</comment>
<evidence type="ECO:0000313" key="12">
    <source>
        <dbReference type="EMBL" id="GMH05426.1"/>
    </source>
</evidence>
<evidence type="ECO:0000313" key="13">
    <source>
        <dbReference type="Proteomes" id="UP001279734"/>
    </source>
</evidence>
<comment type="caution">
    <text evidence="12">The sequence shown here is derived from an EMBL/GenBank/DDBJ whole genome shotgun (WGS) entry which is preliminary data.</text>
</comment>
<evidence type="ECO:0000256" key="2">
    <source>
        <dbReference type="ARBA" id="ARBA00009928"/>
    </source>
</evidence>
<dbReference type="SUPFAM" id="SSF48056">
    <property type="entry name" value="Di-copper centre-containing domain"/>
    <property type="match status" value="1"/>
</dbReference>
<keyword evidence="4" id="KW-0883">Thioether bond</keyword>
<evidence type="ECO:0000256" key="6">
    <source>
        <dbReference type="ARBA" id="ARBA00023008"/>
    </source>
</evidence>
<dbReference type="PANTHER" id="PTHR11474:SF76">
    <property type="entry name" value="SHKT DOMAIN-CONTAINING PROTEIN"/>
    <property type="match status" value="1"/>
</dbReference>
<dbReference type="PANTHER" id="PTHR11474">
    <property type="entry name" value="TYROSINASE FAMILY MEMBER"/>
    <property type="match status" value="1"/>
</dbReference>
<keyword evidence="3" id="KW-0479">Metal-binding</keyword>
<protein>
    <recommendedName>
        <fullName evidence="14">Polyphenol oxidase</fullName>
    </recommendedName>
</protein>
<dbReference type="GO" id="GO:0046872">
    <property type="term" value="F:metal ion binding"/>
    <property type="evidence" value="ECO:0007669"/>
    <property type="project" value="UniProtKB-KW"/>
</dbReference>
<feature type="region of interest" description="Disordered" evidence="8">
    <location>
        <begin position="1"/>
        <end position="20"/>
    </location>
</feature>
<feature type="domain" description="Polyphenol oxidase central" evidence="10">
    <location>
        <begin position="144"/>
        <end position="194"/>
    </location>
</feature>
<evidence type="ECO:0000256" key="1">
    <source>
        <dbReference type="ARBA" id="ARBA00001973"/>
    </source>
</evidence>
<evidence type="ECO:0000256" key="3">
    <source>
        <dbReference type="ARBA" id="ARBA00022723"/>
    </source>
</evidence>
<keyword evidence="5" id="KW-0560">Oxidoreductase</keyword>
<gene>
    <name evidence="12" type="ORF">Nepgr_007266</name>
</gene>
<proteinExistence type="inferred from homology"/>
<sequence length="281" mass="32009">MQMPAMFTEPKSPLYDPNRDPAHQPPVIINLDYGGEDNTDITGREQVSANLSIMYREMMSNAKNARLFLGSPYRAGDDPDPGSGSIERVPHGPVHAWSGDRRQSNLEDMGNFYSAGWDPISYSHHANVDRLWSIWKTLGGNRRDHSDPDWLNTQFIFYDENANLVRVKVRDCLETKSLGYVYQKVDIPWAGSRSTPRRSKLKSLFSLTKSARAAEPSGQIVRFPKALTSVLRTEVNRPRKSRSKKEKEDEEEVLVIGVELERDVFVKFDVFINEEDDGSLF</sequence>
<evidence type="ECO:0000259" key="9">
    <source>
        <dbReference type="Pfam" id="PF00264"/>
    </source>
</evidence>
<evidence type="ECO:0000259" key="11">
    <source>
        <dbReference type="Pfam" id="PF12143"/>
    </source>
</evidence>
<dbReference type="InterPro" id="IPR022740">
    <property type="entry name" value="Polyphenol_oxidase_C"/>
</dbReference>
<dbReference type="InterPro" id="IPR008922">
    <property type="entry name" value="Di-copper_centre_dom_sf"/>
</dbReference>
<keyword evidence="7" id="KW-1015">Disulfide bond</keyword>
<dbReference type="InterPro" id="IPR002227">
    <property type="entry name" value="Tyrosinase_Cu-bd"/>
</dbReference>
<evidence type="ECO:0008006" key="14">
    <source>
        <dbReference type="Google" id="ProtNLM"/>
    </source>
</evidence>
<dbReference type="Pfam" id="PF00264">
    <property type="entry name" value="Tyrosinase"/>
    <property type="match status" value="1"/>
</dbReference>
<dbReference type="Pfam" id="PF12143">
    <property type="entry name" value="PPO1_KFDV"/>
    <property type="match status" value="1"/>
</dbReference>
<dbReference type="EMBL" id="BSYO01000005">
    <property type="protein sequence ID" value="GMH05426.1"/>
    <property type="molecule type" value="Genomic_DNA"/>
</dbReference>
<dbReference type="GO" id="GO:0004097">
    <property type="term" value="F:catechol oxidase activity"/>
    <property type="evidence" value="ECO:0007669"/>
    <property type="project" value="InterPro"/>
</dbReference>
<reference evidence="12" key="1">
    <citation type="submission" date="2023-05" db="EMBL/GenBank/DDBJ databases">
        <title>Nepenthes gracilis genome sequencing.</title>
        <authorList>
            <person name="Fukushima K."/>
        </authorList>
    </citation>
    <scope>NUCLEOTIDE SEQUENCE</scope>
    <source>
        <strain evidence="12">SING2019-196</strain>
    </source>
</reference>
<dbReference type="Pfam" id="PF12142">
    <property type="entry name" value="PPO1_DWL"/>
    <property type="match status" value="1"/>
</dbReference>
<accession>A0AAD3S6V1</accession>